<gene>
    <name evidence="1" type="ORF">E4Q23_02720</name>
</gene>
<accession>A0ABX1TVN4</accession>
<keyword evidence="2" id="KW-1185">Reference proteome</keyword>
<protein>
    <submittedName>
        <fullName evidence="1">Uncharacterized protein</fullName>
    </submittedName>
</protein>
<dbReference type="RefSeq" id="WP_211203610.1">
    <property type="nucleotide sequence ID" value="NZ_SPMY01000007.1"/>
</dbReference>
<name>A0ABX1TVN4_9PROT</name>
<evidence type="ECO:0000313" key="1">
    <source>
        <dbReference type="EMBL" id="NMQ26763.1"/>
    </source>
</evidence>
<sequence>MCQKIGKQKFVTYAVGMYLHHLRAAAMILKSCYAKKCGMGALEVFPFDPMIIYNNNNYYDNCGIDVDAGYSDYDVSSEHGVLWAAELVKNYST</sequence>
<comment type="caution">
    <text evidence="1">The sequence shown here is derived from an EMBL/GenBank/DDBJ whole genome shotgun (WGS) entry which is preliminary data.</text>
</comment>
<organism evidence="1 2">
    <name type="scientific">Candidatus Accumulibacter phosphatis</name>
    <dbReference type="NCBI Taxonomy" id="327160"/>
    <lineage>
        <taxon>Bacteria</taxon>
        <taxon>Pseudomonadati</taxon>
        <taxon>Pseudomonadota</taxon>
        <taxon>Betaproteobacteria</taxon>
        <taxon>Candidatus Accumulibacter</taxon>
    </lineage>
</organism>
<dbReference type="EMBL" id="SPMY01000007">
    <property type="protein sequence ID" value="NMQ26763.1"/>
    <property type="molecule type" value="Genomic_DNA"/>
</dbReference>
<dbReference type="Proteomes" id="UP000749010">
    <property type="component" value="Unassembled WGS sequence"/>
</dbReference>
<evidence type="ECO:0000313" key="2">
    <source>
        <dbReference type="Proteomes" id="UP000749010"/>
    </source>
</evidence>
<reference evidence="1 2" key="1">
    <citation type="submission" date="2019-03" db="EMBL/GenBank/DDBJ databases">
        <title>Metabolic reconstructions from genomes of highly enriched 'Candidatus Accumulibacter' and 'Candidatus Competibacter' bioreactor populations.</title>
        <authorList>
            <person name="Annavajhala M.K."/>
            <person name="Welles L."/>
            <person name="Abbas B."/>
            <person name="Sorokin D."/>
            <person name="Park H."/>
            <person name="Van Loosdrecht M."/>
            <person name="Chandran K."/>
        </authorList>
    </citation>
    <scope>NUCLEOTIDE SEQUENCE [LARGE SCALE GENOMIC DNA]</scope>
    <source>
        <strain evidence="1 2">SBR_S</strain>
    </source>
</reference>
<proteinExistence type="predicted"/>